<gene>
    <name evidence="14 18" type="primary">ftsH</name>
    <name evidence="18" type="ordered locus">TPEGAU_0765</name>
</gene>
<dbReference type="Pfam" id="PF01434">
    <property type="entry name" value="Peptidase_M41"/>
    <property type="match status" value="1"/>
</dbReference>
<dbReference type="SUPFAM" id="SSF140990">
    <property type="entry name" value="FtsH protease domain-like"/>
    <property type="match status" value="1"/>
</dbReference>
<dbReference type="PANTHER" id="PTHR43655:SF2">
    <property type="entry name" value="AFG3 LIKE MATRIX AAA PEPTIDASE SUBUNIT 2, ISOFORM A"/>
    <property type="match status" value="1"/>
</dbReference>
<feature type="binding site" evidence="14">
    <location>
        <position position="596"/>
    </location>
    <ligand>
        <name>Zn(2+)</name>
        <dbReference type="ChEBI" id="CHEBI:29105"/>
        <note>catalytic</note>
    </ligand>
</feature>
<evidence type="ECO:0000313" key="18">
    <source>
        <dbReference type="EMBL" id="AEZ60028.1"/>
    </source>
</evidence>
<evidence type="ECO:0000256" key="6">
    <source>
        <dbReference type="ARBA" id="ARBA00022741"/>
    </source>
</evidence>
<keyword evidence="14" id="KW-0997">Cell inner membrane</keyword>
<reference evidence="19" key="1">
    <citation type="journal article" date="2012" name="PLoS Negl. Trop. Dis.">
        <title>Whole genome sequences of three Treponema pallidum ssp. pertenue strains: yaws and syphilis treponemes differ in less than 0.2% of the genome sequence.</title>
        <authorList>
            <person name="Cejkova D."/>
            <person name="Zobanikova M."/>
            <person name="Chen L."/>
            <person name="Pospisilova P."/>
            <person name="Strouhal M."/>
            <person name="Qin X."/>
            <person name="Mikalova L."/>
            <person name="Norris S.J."/>
            <person name="Muzny D.M."/>
            <person name="Gibbs R.A."/>
            <person name="Fulton L.L."/>
            <person name="Sodergren E."/>
            <person name="Weinstock G.M."/>
            <person name="Smajs D."/>
        </authorList>
    </citation>
    <scope>NUCLEOTIDE SEQUENCE [LARGE SCALE GENOMIC DNA]</scope>
    <source>
        <strain evidence="19">Gauthier</strain>
    </source>
</reference>
<evidence type="ECO:0000259" key="17">
    <source>
        <dbReference type="SMART" id="SM00382"/>
    </source>
</evidence>
<dbReference type="InterPro" id="IPR003959">
    <property type="entry name" value="ATPase_AAA_core"/>
</dbReference>
<evidence type="ECO:0000256" key="8">
    <source>
        <dbReference type="ARBA" id="ARBA00022833"/>
    </source>
</evidence>
<keyword evidence="11 14" id="KW-0482">Metalloprotease</keyword>
<dbReference type="KEGG" id="tpg:TPEGAU_0765"/>
<dbReference type="InterPro" id="IPR027417">
    <property type="entry name" value="P-loop_NTPase"/>
</dbReference>
<evidence type="ECO:0000256" key="10">
    <source>
        <dbReference type="ARBA" id="ARBA00022989"/>
    </source>
</evidence>
<evidence type="ECO:0000256" key="14">
    <source>
        <dbReference type="HAMAP-Rule" id="MF_01458"/>
    </source>
</evidence>
<comment type="similarity">
    <text evidence="2 14">In the C-terminal section; belongs to the peptidase M41 family.</text>
</comment>
<evidence type="ECO:0000256" key="15">
    <source>
        <dbReference type="RuleBase" id="RU003651"/>
    </source>
</evidence>
<evidence type="ECO:0000256" key="13">
    <source>
        <dbReference type="ARBA" id="ARBA00061570"/>
    </source>
</evidence>
<dbReference type="GO" id="GO:0004176">
    <property type="term" value="F:ATP-dependent peptidase activity"/>
    <property type="evidence" value="ECO:0007669"/>
    <property type="project" value="InterPro"/>
</dbReference>
<dbReference type="GO" id="GO:0006508">
    <property type="term" value="P:proteolysis"/>
    <property type="evidence" value="ECO:0007669"/>
    <property type="project" value="UniProtKB-KW"/>
</dbReference>
<evidence type="ECO:0000256" key="16">
    <source>
        <dbReference type="SAM" id="MobiDB-lite"/>
    </source>
</evidence>
<keyword evidence="12 14" id="KW-0472">Membrane</keyword>
<keyword evidence="10 14" id="KW-1133">Transmembrane helix</keyword>
<dbReference type="SUPFAM" id="SSF52540">
    <property type="entry name" value="P-loop containing nucleoside triphosphate hydrolases"/>
    <property type="match status" value="1"/>
</dbReference>
<feature type="transmembrane region" description="Helical" evidence="14">
    <location>
        <begin position="205"/>
        <end position="223"/>
    </location>
</feature>
<dbReference type="Pfam" id="PF00004">
    <property type="entry name" value="AAA"/>
    <property type="match status" value="1"/>
</dbReference>
<dbReference type="InterPro" id="IPR050928">
    <property type="entry name" value="ATP-dep_Zn_Metalloprotease"/>
</dbReference>
<evidence type="ECO:0000256" key="12">
    <source>
        <dbReference type="ARBA" id="ARBA00023136"/>
    </source>
</evidence>
<comment type="similarity">
    <text evidence="13 14">In the central section; belongs to the AAA ATPase family.</text>
</comment>
<feature type="binding site" evidence="14">
    <location>
        <position position="519"/>
    </location>
    <ligand>
        <name>Zn(2+)</name>
        <dbReference type="ChEBI" id="CHEBI:29105"/>
        <note>catalytic</note>
    </ligand>
</feature>
<evidence type="ECO:0000256" key="2">
    <source>
        <dbReference type="ARBA" id="ARBA00010044"/>
    </source>
</evidence>
<feature type="transmembrane region" description="Helical" evidence="14">
    <location>
        <begin position="94"/>
        <end position="114"/>
    </location>
</feature>
<feature type="region of interest" description="Disordered" evidence="16">
    <location>
        <begin position="706"/>
        <end position="726"/>
    </location>
</feature>
<dbReference type="Pfam" id="PF17862">
    <property type="entry name" value="AAA_lid_3"/>
    <property type="match status" value="1"/>
</dbReference>
<comment type="similarity">
    <text evidence="15">Belongs to the AAA ATPase family.</text>
</comment>
<evidence type="ECO:0000256" key="5">
    <source>
        <dbReference type="ARBA" id="ARBA00022723"/>
    </source>
</evidence>
<accession>A0AAU8Q847</accession>
<keyword evidence="8 14" id="KW-0862">Zinc</keyword>
<keyword evidence="4 14" id="KW-0812">Transmembrane</keyword>
<keyword evidence="6 14" id="KW-0547">Nucleotide-binding</keyword>
<dbReference type="InterPro" id="IPR005936">
    <property type="entry name" value="FtsH"/>
</dbReference>
<dbReference type="Gene3D" id="1.20.58.760">
    <property type="entry name" value="Peptidase M41"/>
    <property type="match status" value="1"/>
</dbReference>
<dbReference type="PANTHER" id="PTHR43655">
    <property type="entry name" value="ATP-DEPENDENT PROTEASE"/>
    <property type="match status" value="1"/>
</dbReference>
<dbReference type="GO" id="GO:0016887">
    <property type="term" value="F:ATP hydrolysis activity"/>
    <property type="evidence" value="ECO:0007669"/>
    <property type="project" value="UniProtKB-UniRule"/>
</dbReference>
<dbReference type="FunFam" id="3.40.50.300:FF:000001">
    <property type="entry name" value="ATP-dependent zinc metalloprotease FtsH"/>
    <property type="match status" value="1"/>
</dbReference>
<dbReference type="AlphaFoldDB" id="A0AAU8Q847"/>
<dbReference type="EC" id="3.4.24.-" evidence="14"/>
<dbReference type="FunFam" id="1.20.58.760:FF:000001">
    <property type="entry name" value="ATP-dependent zinc metalloprotease FtsH"/>
    <property type="match status" value="1"/>
</dbReference>
<proteinExistence type="inferred from homology"/>
<dbReference type="GO" id="GO:0005886">
    <property type="term" value="C:plasma membrane"/>
    <property type="evidence" value="ECO:0007669"/>
    <property type="project" value="UniProtKB-SubCell"/>
</dbReference>
<keyword evidence="5 14" id="KW-0479">Metal-binding</keyword>
<comment type="function">
    <text evidence="14">Acts as a processive, ATP-dependent zinc metallopeptidase for both cytoplasmic and membrane proteins. Plays a role in the quality control of integral membrane proteins.</text>
</comment>
<protein>
    <recommendedName>
        <fullName evidence="14">ATP-dependent zinc metalloprotease FtsH</fullName>
        <ecNumber evidence="14">3.4.24.-</ecNumber>
    </recommendedName>
</protein>
<sequence length="726" mass="80543">MCFFAAPCIPPQRTSLSCAVRLSHSLSTFHLLFVYHGPACPRALQKGALTEMNTRYKQSDDSSDPFGFFKFSPRPQKGPSSSRERPPRRNSRKVLSLVLLALCALLALANHFLFSRALRIIPFSEFKDRIASGEIVKVVVGSPYFVGYTSARPAPSARGFSLLSEREAPTYHAIGVLSDSFLSMLDERQVVYSIKPRERNYLIETFQYLFPLLILFFVWRFFFKRMASNVSGLGSSIFSAGHARSAAVEEGKVTTRFADVAGVDEAKEELMEVVDFLKFPKKYTEIGGKIPRGVLLVGPPGTGKTLLARAVAGEASVPFFRISGSDFIEMFVGIGASRVRDLFKQAREKAPGIIFIDELDAIGKSRLNAIHSNDEREQTLNQLLVEMDGFDNTTGLILLAATNRPDVLDPALLRPGRFDRQVCVDRPDLKGREAILRIHAQNVKLAPEVDLKAVARITGGYSGADLANVVNEAALLAVRSGRAQVIETDLDEAVEKTMIGLQKKSRVIREEERRIIAYHETGHALAGTFTKGADKVHKITIIPRGTSALGYTFHIPEDDRHIVTEQQLLAEVDVLLSGRAAEFVAFGEVSTGAGNDISRATDIVRKMITDYGMSEKFQNVALTRRGTGYLAEPQLAREYSECTQQYVDEEVARVLAERYRAVVALLTEKKELLEYIATRLLERETIERDELEEVIRCEHDLEGLKKRLSQQQEGASAPAQGQSPPS</sequence>
<keyword evidence="3 14" id="KW-0645">Protease</keyword>
<evidence type="ECO:0000256" key="11">
    <source>
        <dbReference type="ARBA" id="ARBA00023049"/>
    </source>
</evidence>
<dbReference type="GO" id="GO:0005524">
    <property type="term" value="F:ATP binding"/>
    <property type="evidence" value="ECO:0007669"/>
    <property type="project" value="UniProtKB-UniRule"/>
</dbReference>
<dbReference type="InterPro" id="IPR003593">
    <property type="entry name" value="AAA+_ATPase"/>
</dbReference>
<comment type="cofactor">
    <cofactor evidence="14">
        <name>Zn(2+)</name>
        <dbReference type="ChEBI" id="CHEBI:29105"/>
    </cofactor>
    <text evidence="14">Binds 1 zinc ion per subunit.</text>
</comment>
<dbReference type="GO" id="GO:0008270">
    <property type="term" value="F:zinc ion binding"/>
    <property type="evidence" value="ECO:0007669"/>
    <property type="project" value="UniProtKB-UniRule"/>
</dbReference>
<evidence type="ECO:0000256" key="7">
    <source>
        <dbReference type="ARBA" id="ARBA00022801"/>
    </source>
</evidence>
<dbReference type="Gene3D" id="3.40.50.300">
    <property type="entry name" value="P-loop containing nucleotide triphosphate hydrolases"/>
    <property type="match status" value="1"/>
</dbReference>
<dbReference type="PROSITE" id="PS00674">
    <property type="entry name" value="AAA"/>
    <property type="match status" value="1"/>
</dbReference>
<dbReference type="InterPro" id="IPR003960">
    <property type="entry name" value="ATPase_AAA_CS"/>
</dbReference>
<feature type="active site" evidence="14">
    <location>
        <position position="520"/>
    </location>
</feature>
<organism evidence="18 19">
    <name type="scientific">Treponema pallidum subsp. pertenue (strain Gauthier)</name>
    <dbReference type="NCBI Taxonomy" id="491080"/>
    <lineage>
        <taxon>Bacteria</taxon>
        <taxon>Pseudomonadati</taxon>
        <taxon>Spirochaetota</taxon>
        <taxon>Spirochaetia</taxon>
        <taxon>Spirochaetales</taxon>
        <taxon>Treponemataceae</taxon>
        <taxon>Treponema</taxon>
    </lineage>
</organism>
<name>A0AAU8Q847_TREPG</name>
<dbReference type="EMBL" id="CP002376">
    <property type="protein sequence ID" value="AEZ60028.1"/>
    <property type="molecule type" value="Genomic_DNA"/>
</dbReference>
<dbReference type="GO" id="GO:0004222">
    <property type="term" value="F:metalloendopeptidase activity"/>
    <property type="evidence" value="ECO:0007669"/>
    <property type="project" value="InterPro"/>
</dbReference>
<dbReference type="InterPro" id="IPR041569">
    <property type="entry name" value="AAA_lid_3"/>
</dbReference>
<dbReference type="FunFam" id="1.10.8.60:FF:000001">
    <property type="entry name" value="ATP-dependent zinc metalloprotease FtsH"/>
    <property type="match status" value="1"/>
</dbReference>
<evidence type="ECO:0000256" key="3">
    <source>
        <dbReference type="ARBA" id="ARBA00022670"/>
    </source>
</evidence>
<evidence type="ECO:0000256" key="4">
    <source>
        <dbReference type="ARBA" id="ARBA00022692"/>
    </source>
</evidence>
<keyword evidence="14" id="KW-1003">Cell membrane</keyword>
<feature type="binding site" evidence="14">
    <location>
        <position position="523"/>
    </location>
    <ligand>
        <name>Zn(2+)</name>
        <dbReference type="ChEBI" id="CHEBI:29105"/>
        <note>catalytic</note>
    </ligand>
</feature>
<feature type="compositionally biased region" description="Polar residues" evidence="16">
    <location>
        <begin position="709"/>
        <end position="726"/>
    </location>
</feature>
<evidence type="ECO:0000313" key="19">
    <source>
        <dbReference type="Proteomes" id="UP000008192"/>
    </source>
</evidence>
<feature type="domain" description="AAA+ ATPase" evidence="17">
    <location>
        <begin position="290"/>
        <end position="428"/>
    </location>
</feature>
<dbReference type="Proteomes" id="UP000008192">
    <property type="component" value="Chromosome"/>
</dbReference>
<keyword evidence="9 14" id="KW-0067">ATP-binding</keyword>
<dbReference type="CDD" id="cd19501">
    <property type="entry name" value="RecA-like_FtsH"/>
    <property type="match status" value="1"/>
</dbReference>
<evidence type="ECO:0000256" key="9">
    <source>
        <dbReference type="ARBA" id="ARBA00022840"/>
    </source>
</evidence>
<feature type="region of interest" description="Disordered" evidence="16">
    <location>
        <begin position="56"/>
        <end position="89"/>
    </location>
</feature>
<comment type="subcellular location">
    <subcellularLocation>
        <location evidence="14">Cell inner membrane</location>
        <topology evidence="14">Multi-pass membrane protein</topology>
        <orientation evidence="14">Cytoplasmic side</orientation>
    </subcellularLocation>
    <subcellularLocation>
        <location evidence="1">Membrane</location>
    </subcellularLocation>
</comment>
<keyword evidence="7 14" id="KW-0378">Hydrolase</keyword>
<feature type="binding site" evidence="14">
    <location>
        <begin position="298"/>
        <end position="305"/>
    </location>
    <ligand>
        <name>ATP</name>
        <dbReference type="ChEBI" id="CHEBI:30616"/>
    </ligand>
</feature>
<dbReference type="SMART" id="SM00382">
    <property type="entry name" value="AAA"/>
    <property type="match status" value="1"/>
</dbReference>
<dbReference type="Gene3D" id="1.10.8.60">
    <property type="match status" value="1"/>
</dbReference>
<dbReference type="GO" id="GO:0030163">
    <property type="term" value="P:protein catabolic process"/>
    <property type="evidence" value="ECO:0007669"/>
    <property type="project" value="UniProtKB-UniRule"/>
</dbReference>
<dbReference type="InterPro" id="IPR037219">
    <property type="entry name" value="Peptidase_M41-like"/>
</dbReference>
<dbReference type="HAMAP" id="MF_01458">
    <property type="entry name" value="FtsH"/>
    <property type="match status" value="1"/>
</dbReference>
<comment type="subunit">
    <text evidence="14">Homohexamer.</text>
</comment>
<dbReference type="InterPro" id="IPR000642">
    <property type="entry name" value="Peptidase_M41"/>
</dbReference>
<dbReference type="NCBIfam" id="TIGR01241">
    <property type="entry name" value="FtsH_fam"/>
    <property type="match status" value="1"/>
</dbReference>
<evidence type="ECO:0000256" key="1">
    <source>
        <dbReference type="ARBA" id="ARBA00004370"/>
    </source>
</evidence>